<name>A0A7T8KFN5_CALRO</name>
<dbReference type="GO" id="GO:0008270">
    <property type="term" value="F:zinc ion binding"/>
    <property type="evidence" value="ECO:0007669"/>
    <property type="project" value="UniProtKB-KW"/>
</dbReference>
<dbReference type="InterPro" id="IPR036236">
    <property type="entry name" value="Znf_C2H2_sf"/>
</dbReference>
<feature type="domain" description="C2H2-type" evidence="13">
    <location>
        <begin position="376"/>
        <end position="398"/>
    </location>
</feature>
<comment type="subcellular location">
    <subcellularLocation>
        <location evidence="1">Nucleus</location>
    </subcellularLocation>
</comment>
<evidence type="ECO:0000256" key="5">
    <source>
        <dbReference type="ARBA" id="ARBA00022771"/>
    </source>
</evidence>
<keyword evidence="3" id="KW-0479">Metal-binding</keyword>
<keyword evidence="8" id="KW-0805">Transcription regulation</keyword>
<feature type="region of interest" description="Disordered" evidence="12">
    <location>
        <begin position="53"/>
        <end position="181"/>
    </location>
</feature>
<keyword evidence="7" id="KW-0832">Ubl conjugation</keyword>
<dbReference type="AlphaFoldDB" id="A0A7T8KFN5"/>
<keyword evidence="9" id="KW-0804">Transcription</keyword>
<organism evidence="14 15">
    <name type="scientific">Caligus rogercresseyi</name>
    <name type="common">Sea louse</name>
    <dbReference type="NCBI Taxonomy" id="217165"/>
    <lineage>
        <taxon>Eukaryota</taxon>
        <taxon>Metazoa</taxon>
        <taxon>Ecdysozoa</taxon>
        <taxon>Arthropoda</taxon>
        <taxon>Crustacea</taxon>
        <taxon>Multicrustacea</taxon>
        <taxon>Hexanauplia</taxon>
        <taxon>Copepoda</taxon>
        <taxon>Siphonostomatoida</taxon>
        <taxon>Caligidae</taxon>
        <taxon>Caligus</taxon>
    </lineage>
</organism>
<gene>
    <name evidence="14" type="ORF">FKW44_008096</name>
</gene>
<evidence type="ECO:0000256" key="6">
    <source>
        <dbReference type="ARBA" id="ARBA00022833"/>
    </source>
</evidence>
<feature type="region of interest" description="Disordered" evidence="12">
    <location>
        <begin position="210"/>
        <end position="231"/>
    </location>
</feature>
<dbReference type="OrthoDB" id="10046198at2759"/>
<feature type="domain" description="C2H2-type" evidence="13">
    <location>
        <begin position="406"/>
        <end position="436"/>
    </location>
</feature>
<evidence type="ECO:0000256" key="1">
    <source>
        <dbReference type="ARBA" id="ARBA00004123"/>
    </source>
</evidence>
<evidence type="ECO:0000313" key="14">
    <source>
        <dbReference type="EMBL" id="QQP55052.1"/>
    </source>
</evidence>
<feature type="compositionally biased region" description="Polar residues" evidence="12">
    <location>
        <begin position="58"/>
        <end position="70"/>
    </location>
</feature>
<dbReference type="Gene3D" id="3.30.160.60">
    <property type="entry name" value="Classic Zinc Finger"/>
    <property type="match status" value="3"/>
</dbReference>
<dbReference type="GO" id="GO:0003700">
    <property type="term" value="F:DNA-binding transcription factor activity"/>
    <property type="evidence" value="ECO:0007669"/>
    <property type="project" value="TreeGrafter"/>
</dbReference>
<dbReference type="InterPro" id="IPR056438">
    <property type="entry name" value="Znf-C2H2_CTCF"/>
</dbReference>
<evidence type="ECO:0000256" key="10">
    <source>
        <dbReference type="ARBA" id="ARBA00023242"/>
    </source>
</evidence>
<dbReference type="GO" id="GO:0000978">
    <property type="term" value="F:RNA polymerase II cis-regulatory region sequence-specific DNA binding"/>
    <property type="evidence" value="ECO:0007669"/>
    <property type="project" value="TreeGrafter"/>
</dbReference>
<evidence type="ECO:0000256" key="3">
    <source>
        <dbReference type="ARBA" id="ARBA00022723"/>
    </source>
</evidence>
<dbReference type="PANTHER" id="PTHR45993:SF6">
    <property type="entry name" value="C2H2-TYPE DOMAIN-CONTAINING PROTEIN"/>
    <property type="match status" value="1"/>
</dbReference>
<proteinExistence type="predicted"/>
<evidence type="ECO:0000313" key="15">
    <source>
        <dbReference type="Proteomes" id="UP000595437"/>
    </source>
</evidence>
<keyword evidence="10" id="KW-0539">Nucleus</keyword>
<dbReference type="SUPFAM" id="SSF57667">
    <property type="entry name" value="beta-beta-alpha zinc fingers"/>
    <property type="match status" value="2"/>
</dbReference>
<evidence type="ECO:0000256" key="7">
    <source>
        <dbReference type="ARBA" id="ARBA00022843"/>
    </source>
</evidence>
<accession>A0A7T8KFN5</accession>
<dbReference type="Pfam" id="PF23611">
    <property type="entry name" value="zf-C2H2_16"/>
    <property type="match status" value="1"/>
</dbReference>
<feature type="compositionally biased region" description="Polar residues" evidence="12">
    <location>
        <begin position="162"/>
        <end position="172"/>
    </location>
</feature>
<keyword evidence="4" id="KW-0677">Repeat</keyword>
<reference evidence="15" key="1">
    <citation type="submission" date="2021-01" db="EMBL/GenBank/DDBJ databases">
        <title>Caligus Genome Assembly.</title>
        <authorList>
            <person name="Gallardo-Escarate C."/>
        </authorList>
    </citation>
    <scope>NUCLEOTIDE SEQUENCE [LARGE SCALE GENOMIC DNA]</scope>
</reference>
<dbReference type="InterPro" id="IPR051497">
    <property type="entry name" value="Dev/Hematopoietic_TF"/>
</dbReference>
<evidence type="ECO:0000256" key="2">
    <source>
        <dbReference type="ARBA" id="ARBA00022499"/>
    </source>
</evidence>
<evidence type="ECO:0000256" key="4">
    <source>
        <dbReference type="ARBA" id="ARBA00022737"/>
    </source>
</evidence>
<feature type="compositionally biased region" description="Low complexity" evidence="12">
    <location>
        <begin position="114"/>
        <end position="128"/>
    </location>
</feature>
<dbReference type="PANTHER" id="PTHR45993">
    <property type="entry name" value="B-CELL LYMPHOMA/LEUKEMIA 11"/>
    <property type="match status" value="1"/>
</dbReference>
<dbReference type="PROSITE" id="PS00028">
    <property type="entry name" value="ZINC_FINGER_C2H2_1"/>
    <property type="match status" value="2"/>
</dbReference>
<dbReference type="FunFam" id="3.30.160.60:FF:001175">
    <property type="entry name" value="Zinc finger, C2H2 type"/>
    <property type="match status" value="1"/>
</dbReference>
<dbReference type="FunFam" id="3.30.160.60:FF:000046">
    <property type="entry name" value="Putative B-cell lymphoma/leukemia 11A"/>
    <property type="match status" value="1"/>
</dbReference>
<evidence type="ECO:0000256" key="11">
    <source>
        <dbReference type="PROSITE-ProRule" id="PRU00042"/>
    </source>
</evidence>
<sequence>MNHFTGGGFRPPSASSHDFRAVDQLISPFDSRLHALPGNNNLDFYSQRLKELAGSPRKLNSSGGSLTPPSFGSPPEGKANQPGRSATSTPSHDAKENSENNSVEANKQQDDEANNNNNSCNTAGSNNGDKQSSGSVDEEMLDEGMECEEDGRREDEAEDLSTRQSPLKSNNPPVVPAGSTGSMIGDLMSKFGFSDIQEYQEAYRKALQESGASKLNNNNNSEENKSGEKQLRLREDMSSTGLAKEPPFLPFDPKRLKMDRENNLFAGLWMPTASLNNNNNTTSPSSPDVFRPAFHRKKMDIELPPLPPGVSLPPMEPSALKAIASKGRLSALFDPRARKEITGRSRNDTCEYCGKVFKNCSNLTVHRRSHTGEKPYKCELCNYACAQSSKLTRHMKTHGRLGKDIYKCRFCEMPFSVASTLEKHMRKCVVNNNKQQQSSTTSSVAPQ</sequence>
<dbReference type="GO" id="GO:0006357">
    <property type="term" value="P:regulation of transcription by RNA polymerase II"/>
    <property type="evidence" value="ECO:0007669"/>
    <property type="project" value="TreeGrafter"/>
</dbReference>
<dbReference type="InterPro" id="IPR013087">
    <property type="entry name" value="Znf_C2H2_type"/>
</dbReference>
<dbReference type="PROSITE" id="PS50157">
    <property type="entry name" value="ZINC_FINGER_C2H2_2"/>
    <property type="match status" value="3"/>
</dbReference>
<feature type="compositionally biased region" description="Basic and acidic residues" evidence="12">
    <location>
        <begin position="222"/>
        <end position="231"/>
    </location>
</feature>
<keyword evidence="15" id="KW-1185">Reference proteome</keyword>
<dbReference type="GO" id="GO:0005634">
    <property type="term" value="C:nucleus"/>
    <property type="evidence" value="ECO:0007669"/>
    <property type="project" value="UniProtKB-SubCell"/>
</dbReference>
<dbReference type="Pfam" id="PF00096">
    <property type="entry name" value="zf-C2H2"/>
    <property type="match status" value="2"/>
</dbReference>
<evidence type="ECO:0000259" key="13">
    <source>
        <dbReference type="PROSITE" id="PS50157"/>
    </source>
</evidence>
<keyword evidence="6" id="KW-0862">Zinc</keyword>
<dbReference type="SMART" id="SM00355">
    <property type="entry name" value="ZnF_C2H2"/>
    <property type="match status" value="3"/>
</dbReference>
<evidence type="ECO:0000256" key="9">
    <source>
        <dbReference type="ARBA" id="ARBA00023163"/>
    </source>
</evidence>
<evidence type="ECO:0000256" key="12">
    <source>
        <dbReference type="SAM" id="MobiDB-lite"/>
    </source>
</evidence>
<protein>
    <submittedName>
        <fullName evidence="14">LOC100743078</fullName>
    </submittedName>
</protein>
<keyword evidence="2" id="KW-1017">Isopeptide bond</keyword>
<dbReference type="Proteomes" id="UP000595437">
    <property type="component" value="Chromosome 5"/>
</dbReference>
<dbReference type="EMBL" id="CP045894">
    <property type="protein sequence ID" value="QQP55052.1"/>
    <property type="molecule type" value="Genomic_DNA"/>
</dbReference>
<keyword evidence="5 11" id="KW-0863">Zinc-finger</keyword>
<feature type="compositionally biased region" description="Polar residues" evidence="12">
    <location>
        <begin position="82"/>
        <end position="91"/>
    </location>
</feature>
<feature type="domain" description="C2H2-type" evidence="13">
    <location>
        <begin position="348"/>
        <end position="375"/>
    </location>
</feature>
<evidence type="ECO:0000256" key="8">
    <source>
        <dbReference type="ARBA" id="ARBA00023015"/>
    </source>
</evidence>
<feature type="compositionally biased region" description="Acidic residues" evidence="12">
    <location>
        <begin position="136"/>
        <end position="149"/>
    </location>
</feature>